<feature type="compositionally biased region" description="Polar residues" evidence="1">
    <location>
        <begin position="166"/>
        <end position="179"/>
    </location>
</feature>
<protein>
    <submittedName>
        <fullName evidence="2">Uncharacterized protein</fullName>
    </submittedName>
</protein>
<keyword evidence="3" id="KW-1185">Reference proteome</keyword>
<dbReference type="Proteomes" id="UP001597058">
    <property type="component" value="Unassembled WGS sequence"/>
</dbReference>
<gene>
    <name evidence="2" type="ORF">ACFQ5X_43215</name>
</gene>
<accession>A0ABW3XVL1</accession>
<dbReference type="EMBL" id="JBHTMM010000126">
    <property type="protein sequence ID" value="MFD1312574.1"/>
    <property type="molecule type" value="Genomic_DNA"/>
</dbReference>
<reference evidence="3" key="1">
    <citation type="journal article" date="2019" name="Int. J. Syst. Evol. Microbiol.">
        <title>The Global Catalogue of Microorganisms (GCM) 10K type strain sequencing project: providing services to taxonomists for standard genome sequencing and annotation.</title>
        <authorList>
            <consortium name="The Broad Institute Genomics Platform"/>
            <consortium name="The Broad Institute Genome Sequencing Center for Infectious Disease"/>
            <person name="Wu L."/>
            <person name="Ma J."/>
        </authorList>
    </citation>
    <scope>NUCLEOTIDE SEQUENCE [LARGE SCALE GENOMIC DNA]</scope>
    <source>
        <strain evidence="3">CGMCC 4.7020</strain>
    </source>
</reference>
<evidence type="ECO:0000313" key="2">
    <source>
        <dbReference type="EMBL" id="MFD1312574.1"/>
    </source>
</evidence>
<name>A0ABW3XVL1_9ACTN</name>
<feature type="region of interest" description="Disordered" evidence="1">
    <location>
        <begin position="130"/>
        <end position="179"/>
    </location>
</feature>
<proteinExistence type="predicted"/>
<comment type="caution">
    <text evidence="2">The sequence shown here is derived from an EMBL/GenBank/DDBJ whole genome shotgun (WGS) entry which is preliminary data.</text>
</comment>
<feature type="region of interest" description="Disordered" evidence="1">
    <location>
        <begin position="1"/>
        <end position="24"/>
    </location>
</feature>
<sequence>MVAEHPAGNGAPGAEDGGAPVPDAVWRRFLDDNEQAILASAPRERSAQERATGVCPGPTGRIAARRWRRAERDSVPSRMGDAVGDLWDPEDPWVAGRRDLDGPGRQRRAGRVLAVVAAVIVAVGALSHIPTRSTLPGGTPDEGTTQQSEDVLRDGAPTATGPPTGSTYVGTPSPTPRTG</sequence>
<evidence type="ECO:0000313" key="3">
    <source>
        <dbReference type="Proteomes" id="UP001597058"/>
    </source>
</evidence>
<feature type="compositionally biased region" description="Polar residues" evidence="1">
    <location>
        <begin position="130"/>
        <end position="149"/>
    </location>
</feature>
<feature type="region of interest" description="Disordered" evidence="1">
    <location>
        <begin position="38"/>
        <end position="107"/>
    </location>
</feature>
<dbReference type="RefSeq" id="WP_381242444.1">
    <property type="nucleotide sequence ID" value="NZ_JBHSKH010000122.1"/>
</dbReference>
<organism evidence="2 3">
    <name type="scientific">Streptomyces kaempferi</name>
    <dbReference type="NCBI Taxonomy" id="333725"/>
    <lineage>
        <taxon>Bacteria</taxon>
        <taxon>Bacillati</taxon>
        <taxon>Actinomycetota</taxon>
        <taxon>Actinomycetes</taxon>
        <taxon>Kitasatosporales</taxon>
        <taxon>Streptomycetaceae</taxon>
        <taxon>Streptomyces</taxon>
    </lineage>
</organism>
<feature type="compositionally biased region" description="Low complexity" evidence="1">
    <location>
        <begin position="155"/>
        <end position="165"/>
    </location>
</feature>
<evidence type="ECO:0000256" key="1">
    <source>
        <dbReference type="SAM" id="MobiDB-lite"/>
    </source>
</evidence>